<dbReference type="GO" id="GO:0005324">
    <property type="term" value="F:long-chain fatty acid transmembrane transporter activity"/>
    <property type="evidence" value="ECO:0007669"/>
    <property type="project" value="TreeGrafter"/>
</dbReference>
<dbReference type="InterPro" id="IPR027417">
    <property type="entry name" value="P-loop_NTPase"/>
</dbReference>
<evidence type="ECO:0000313" key="7">
    <source>
        <dbReference type="Proteomes" id="UP001165063"/>
    </source>
</evidence>
<keyword evidence="7" id="KW-1185">Reference proteome</keyword>
<keyword evidence="1" id="KW-0813">Transport</keyword>
<dbReference type="PANTHER" id="PTHR11384">
    <property type="entry name" value="ATP-BINDING CASSETTE, SUB-FAMILY D MEMBER"/>
    <property type="match status" value="1"/>
</dbReference>
<dbReference type="GO" id="GO:0005778">
    <property type="term" value="C:peroxisomal membrane"/>
    <property type="evidence" value="ECO:0007669"/>
    <property type="project" value="TreeGrafter"/>
</dbReference>
<evidence type="ECO:0000256" key="2">
    <source>
        <dbReference type="ARBA" id="ARBA00022692"/>
    </source>
</evidence>
<protein>
    <submittedName>
        <fullName evidence="6">Unnamed protein product</fullName>
    </submittedName>
</protein>
<feature type="region of interest" description="Disordered" evidence="5">
    <location>
        <begin position="169"/>
        <end position="192"/>
    </location>
</feature>
<reference evidence="6" key="1">
    <citation type="submission" date="2023-04" db="EMBL/GenBank/DDBJ databases">
        <title>Ambrosiozyma monospora NBRC 1965.</title>
        <authorList>
            <person name="Ichikawa N."/>
            <person name="Sato H."/>
            <person name="Tonouchi N."/>
        </authorList>
    </citation>
    <scope>NUCLEOTIDE SEQUENCE</scope>
    <source>
        <strain evidence="6">NBRC 1965</strain>
    </source>
</reference>
<gene>
    <name evidence="6" type="ORF">Amon01_000879000</name>
</gene>
<keyword evidence="4" id="KW-0472">Membrane</keyword>
<dbReference type="OrthoDB" id="422637at2759"/>
<dbReference type="SUPFAM" id="SSF52540">
    <property type="entry name" value="P-loop containing nucleoside triphosphate hydrolases"/>
    <property type="match status" value="1"/>
</dbReference>
<keyword evidence="2" id="KW-0812">Transmembrane</keyword>
<evidence type="ECO:0000256" key="1">
    <source>
        <dbReference type="ARBA" id="ARBA00022448"/>
    </source>
</evidence>
<dbReference type="GO" id="GO:0007031">
    <property type="term" value="P:peroxisome organization"/>
    <property type="evidence" value="ECO:0007669"/>
    <property type="project" value="TreeGrafter"/>
</dbReference>
<dbReference type="PANTHER" id="PTHR11384:SF59">
    <property type="entry name" value="LYSOSOMAL COBALAMIN TRANSPORTER ABCD4"/>
    <property type="match status" value="1"/>
</dbReference>
<dbReference type="GO" id="GO:0006635">
    <property type="term" value="P:fatty acid beta-oxidation"/>
    <property type="evidence" value="ECO:0007669"/>
    <property type="project" value="TreeGrafter"/>
</dbReference>
<proteinExistence type="predicted"/>
<name>A0A9W6Z8W5_AMBMO</name>
<dbReference type="GO" id="GO:0042760">
    <property type="term" value="P:very long-chain fatty acid catabolic process"/>
    <property type="evidence" value="ECO:0007669"/>
    <property type="project" value="TreeGrafter"/>
</dbReference>
<accession>A0A9W6Z8W5</accession>
<evidence type="ECO:0000256" key="3">
    <source>
        <dbReference type="ARBA" id="ARBA00022989"/>
    </source>
</evidence>
<dbReference type="Gene3D" id="3.40.50.300">
    <property type="entry name" value="P-loop containing nucleotide triphosphate hydrolases"/>
    <property type="match status" value="1"/>
</dbReference>
<evidence type="ECO:0000313" key="6">
    <source>
        <dbReference type="EMBL" id="GMG60232.1"/>
    </source>
</evidence>
<dbReference type="EMBL" id="BSXU01008393">
    <property type="protein sequence ID" value="GMG60232.1"/>
    <property type="molecule type" value="Genomic_DNA"/>
</dbReference>
<dbReference type="GO" id="GO:0015910">
    <property type="term" value="P:long-chain fatty acid import into peroxisome"/>
    <property type="evidence" value="ECO:0007669"/>
    <property type="project" value="TreeGrafter"/>
</dbReference>
<comment type="caution">
    <text evidence="6">The sequence shown here is derived from an EMBL/GenBank/DDBJ whole genome shotgun (WGS) entry which is preliminary data.</text>
</comment>
<sequence>MTIISEATSDQLKLDSSKHGNCTPSPLDSIVAKWPDILTTGEQQRLAMARLYYHQPKFAVLDECTSLISPIDLELKCYQVATEMFGITVLSVCHRTCLWQFHKYVLKFKKVEGGDDVGPNGGGAATTLFTKFDPELRLQRHDELIEIDGALKKGQMLAKRLAILKAKNPSRVNTRSPPKMFIGDEEDEDDEF</sequence>
<keyword evidence="3" id="KW-1133">Transmembrane helix</keyword>
<dbReference type="GO" id="GO:0042626">
    <property type="term" value="F:ATPase-coupled transmembrane transporter activity"/>
    <property type="evidence" value="ECO:0007669"/>
    <property type="project" value="TreeGrafter"/>
</dbReference>
<organism evidence="6 7">
    <name type="scientific">Ambrosiozyma monospora</name>
    <name type="common">Yeast</name>
    <name type="synonym">Endomycopsis monosporus</name>
    <dbReference type="NCBI Taxonomy" id="43982"/>
    <lineage>
        <taxon>Eukaryota</taxon>
        <taxon>Fungi</taxon>
        <taxon>Dikarya</taxon>
        <taxon>Ascomycota</taxon>
        <taxon>Saccharomycotina</taxon>
        <taxon>Pichiomycetes</taxon>
        <taxon>Pichiales</taxon>
        <taxon>Pichiaceae</taxon>
        <taxon>Ambrosiozyma</taxon>
    </lineage>
</organism>
<feature type="compositionally biased region" description="Acidic residues" evidence="5">
    <location>
        <begin position="183"/>
        <end position="192"/>
    </location>
</feature>
<dbReference type="AlphaFoldDB" id="A0A9W6Z8W5"/>
<feature type="region of interest" description="Disordered" evidence="5">
    <location>
        <begin position="1"/>
        <end position="20"/>
    </location>
</feature>
<evidence type="ECO:0000256" key="5">
    <source>
        <dbReference type="SAM" id="MobiDB-lite"/>
    </source>
</evidence>
<dbReference type="Proteomes" id="UP001165063">
    <property type="component" value="Unassembled WGS sequence"/>
</dbReference>
<dbReference type="GO" id="GO:0005524">
    <property type="term" value="F:ATP binding"/>
    <property type="evidence" value="ECO:0007669"/>
    <property type="project" value="TreeGrafter"/>
</dbReference>
<evidence type="ECO:0000256" key="4">
    <source>
        <dbReference type="ARBA" id="ARBA00023136"/>
    </source>
</evidence>
<dbReference type="InterPro" id="IPR050835">
    <property type="entry name" value="ABC_transporter_sub-D"/>
</dbReference>
<feature type="compositionally biased region" description="Polar residues" evidence="5">
    <location>
        <begin position="1"/>
        <end position="11"/>
    </location>
</feature>